<sequence>MNVLPMGTDKFQVADDSGHFVAGPFDTNSQAWQFIDGLTDEDRALRKKPRPLPRTKTKTSIKTKSKSKTVGKPSRKAVKQMKRAAAKAPGWVRKIAAAHYDPLATRAYQDSKFGKLGGASPVRRIDPAEYLAEKAQSK</sequence>
<gene>
    <name evidence="2" type="ORF">C7I85_26260</name>
</gene>
<dbReference type="EMBL" id="PXYL01000022">
    <property type="protein sequence ID" value="PSJ55794.1"/>
    <property type="molecule type" value="Genomic_DNA"/>
</dbReference>
<proteinExistence type="predicted"/>
<protein>
    <submittedName>
        <fullName evidence="2">Uncharacterized protein</fullName>
    </submittedName>
</protein>
<name>A0A2P7S019_9HYPH</name>
<evidence type="ECO:0000313" key="2">
    <source>
        <dbReference type="EMBL" id="PSJ55794.1"/>
    </source>
</evidence>
<feature type="region of interest" description="Disordered" evidence="1">
    <location>
        <begin position="43"/>
        <end position="85"/>
    </location>
</feature>
<keyword evidence="3" id="KW-1185">Reference proteome</keyword>
<evidence type="ECO:0000256" key="1">
    <source>
        <dbReference type="SAM" id="MobiDB-lite"/>
    </source>
</evidence>
<reference evidence="2 3" key="1">
    <citation type="submission" date="2018-03" db="EMBL/GenBank/DDBJ databases">
        <title>The draft genome of Mesorhizobium soli JCM 19897.</title>
        <authorList>
            <person name="Li L."/>
            <person name="Liu L."/>
            <person name="Liang L."/>
            <person name="Wang T."/>
            <person name="Zhang X."/>
        </authorList>
    </citation>
    <scope>NUCLEOTIDE SEQUENCE [LARGE SCALE GENOMIC DNA]</scope>
    <source>
        <strain evidence="2 3">JCM 19897</strain>
    </source>
</reference>
<accession>A0A2P7S019</accession>
<comment type="caution">
    <text evidence="2">The sequence shown here is derived from an EMBL/GenBank/DDBJ whole genome shotgun (WGS) entry which is preliminary data.</text>
</comment>
<dbReference type="RefSeq" id="WP_106726958.1">
    <property type="nucleotide sequence ID" value="NZ_PXYL01000022.1"/>
</dbReference>
<dbReference type="OrthoDB" id="8100812at2"/>
<dbReference type="Proteomes" id="UP000240653">
    <property type="component" value="Unassembled WGS sequence"/>
</dbReference>
<evidence type="ECO:0000313" key="3">
    <source>
        <dbReference type="Proteomes" id="UP000240653"/>
    </source>
</evidence>
<feature type="compositionally biased region" description="Basic residues" evidence="1">
    <location>
        <begin position="45"/>
        <end position="85"/>
    </location>
</feature>
<organism evidence="2 3">
    <name type="scientific">Pseudaminobacter soli</name>
    <name type="common">ex Li et al. 2025</name>
    <dbReference type="NCBI Taxonomy" id="1295366"/>
    <lineage>
        <taxon>Bacteria</taxon>
        <taxon>Pseudomonadati</taxon>
        <taxon>Pseudomonadota</taxon>
        <taxon>Alphaproteobacteria</taxon>
        <taxon>Hyphomicrobiales</taxon>
        <taxon>Phyllobacteriaceae</taxon>
        <taxon>Pseudaminobacter</taxon>
    </lineage>
</organism>
<dbReference type="AlphaFoldDB" id="A0A2P7S019"/>